<accession>A0A7Y6I1K2</accession>
<dbReference type="CDD" id="cd07814">
    <property type="entry name" value="SRPBCC_CalC_Aha1-like"/>
    <property type="match status" value="1"/>
</dbReference>
<dbReference type="RefSeq" id="WP_175587341.1">
    <property type="nucleotide sequence ID" value="NZ_JABWGN010000001.1"/>
</dbReference>
<evidence type="ECO:0000259" key="2">
    <source>
        <dbReference type="Pfam" id="PF08327"/>
    </source>
</evidence>
<dbReference type="EMBL" id="JABWGN010000001">
    <property type="protein sequence ID" value="NUW29834.1"/>
    <property type="molecule type" value="Genomic_DNA"/>
</dbReference>
<dbReference type="Pfam" id="PF08327">
    <property type="entry name" value="AHSA1"/>
    <property type="match status" value="1"/>
</dbReference>
<evidence type="ECO:0000256" key="1">
    <source>
        <dbReference type="ARBA" id="ARBA00006817"/>
    </source>
</evidence>
<protein>
    <submittedName>
        <fullName evidence="3">SRPBCC domain-containing protein</fullName>
    </submittedName>
</protein>
<dbReference type="Proteomes" id="UP000586042">
    <property type="component" value="Unassembled WGS sequence"/>
</dbReference>
<dbReference type="InterPro" id="IPR013538">
    <property type="entry name" value="ASHA1/2-like_C"/>
</dbReference>
<dbReference type="InterPro" id="IPR023393">
    <property type="entry name" value="START-like_dom_sf"/>
</dbReference>
<name>A0A7Y6I1K2_9ACTN</name>
<dbReference type="Gene3D" id="3.30.530.20">
    <property type="match status" value="1"/>
</dbReference>
<organism evidence="3 4">
    <name type="scientific">Nonomuraea montanisoli</name>
    <dbReference type="NCBI Taxonomy" id="2741721"/>
    <lineage>
        <taxon>Bacteria</taxon>
        <taxon>Bacillati</taxon>
        <taxon>Actinomycetota</taxon>
        <taxon>Actinomycetes</taxon>
        <taxon>Streptosporangiales</taxon>
        <taxon>Streptosporangiaceae</taxon>
        <taxon>Nonomuraea</taxon>
    </lineage>
</organism>
<feature type="domain" description="Activator of Hsp90 ATPase homologue 1/2-like C-terminal" evidence="2">
    <location>
        <begin position="14"/>
        <end position="146"/>
    </location>
</feature>
<evidence type="ECO:0000313" key="4">
    <source>
        <dbReference type="Proteomes" id="UP000586042"/>
    </source>
</evidence>
<dbReference type="SUPFAM" id="SSF55961">
    <property type="entry name" value="Bet v1-like"/>
    <property type="match status" value="1"/>
</dbReference>
<keyword evidence="4" id="KW-1185">Reference proteome</keyword>
<comment type="similarity">
    <text evidence="1">Belongs to the AHA1 family.</text>
</comment>
<gene>
    <name evidence="3" type="ORF">HTZ77_00080</name>
</gene>
<comment type="caution">
    <text evidence="3">The sequence shown here is derived from an EMBL/GenBank/DDBJ whole genome shotgun (WGS) entry which is preliminary data.</text>
</comment>
<sequence>MTQTAQFEITRVLDAPREEVYAAWTEPRRLSRWFGPRSFTAPAERIVADVRPGGAWQVVLVGEGGFEAPLGGTYREVDGPGRLVFTTGDPDNPGDGPASVVTLELTETDGRTAMRFHQFGVNTDEEHARQAKAGWTEFFDRLAEHVAQA</sequence>
<dbReference type="AlphaFoldDB" id="A0A7Y6I1K2"/>
<reference evidence="3 4" key="1">
    <citation type="submission" date="2020-06" db="EMBL/GenBank/DDBJ databases">
        <title>Nonomuraea sp. SMC257, a novel actinomycete isolated from soil.</title>
        <authorList>
            <person name="Chanama M."/>
        </authorList>
    </citation>
    <scope>NUCLEOTIDE SEQUENCE [LARGE SCALE GENOMIC DNA]</scope>
    <source>
        <strain evidence="3 4">SMC257</strain>
    </source>
</reference>
<evidence type="ECO:0000313" key="3">
    <source>
        <dbReference type="EMBL" id="NUW29834.1"/>
    </source>
</evidence>
<proteinExistence type="inferred from homology"/>